<name>A0ABN3WGS8_9ACTN</name>
<keyword evidence="1" id="KW-0472">Membrane</keyword>
<evidence type="ECO:0000313" key="2">
    <source>
        <dbReference type="EMBL" id="GAA2914263.1"/>
    </source>
</evidence>
<organism evidence="2 3">
    <name type="scientific">Streptosporangium fragile</name>
    <dbReference type="NCBI Taxonomy" id="46186"/>
    <lineage>
        <taxon>Bacteria</taxon>
        <taxon>Bacillati</taxon>
        <taxon>Actinomycetota</taxon>
        <taxon>Actinomycetes</taxon>
        <taxon>Streptosporangiales</taxon>
        <taxon>Streptosporangiaceae</taxon>
        <taxon>Streptosporangium</taxon>
    </lineage>
</organism>
<keyword evidence="1" id="KW-1133">Transmembrane helix</keyword>
<accession>A0ABN3WGS8</accession>
<proteinExistence type="predicted"/>
<gene>
    <name evidence="2" type="ORF">GCM10010517_80740</name>
</gene>
<evidence type="ECO:0000313" key="3">
    <source>
        <dbReference type="Proteomes" id="UP001500831"/>
    </source>
</evidence>
<comment type="caution">
    <text evidence="2">The sequence shown here is derived from an EMBL/GenBank/DDBJ whole genome shotgun (WGS) entry which is preliminary data.</text>
</comment>
<sequence length="66" mass="7111">MRWAAMATLLSFIALVVDNDSAPNRLTAISCLCAILFAALALTHMLWVTEKTVKVAIAAKPRLPGE</sequence>
<protein>
    <submittedName>
        <fullName evidence="2">Uncharacterized protein</fullName>
    </submittedName>
</protein>
<feature type="transmembrane region" description="Helical" evidence="1">
    <location>
        <begin position="29"/>
        <end position="48"/>
    </location>
</feature>
<keyword evidence="1" id="KW-0812">Transmembrane</keyword>
<dbReference type="EMBL" id="BAAAVI010000131">
    <property type="protein sequence ID" value="GAA2914263.1"/>
    <property type="molecule type" value="Genomic_DNA"/>
</dbReference>
<reference evidence="2 3" key="1">
    <citation type="journal article" date="2019" name="Int. J. Syst. Evol. Microbiol.">
        <title>The Global Catalogue of Microorganisms (GCM) 10K type strain sequencing project: providing services to taxonomists for standard genome sequencing and annotation.</title>
        <authorList>
            <consortium name="The Broad Institute Genomics Platform"/>
            <consortium name="The Broad Institute Genome Sequencing Center for Infectious Disease"/>
            <person name="Wu L."/>
            <person name="Ma J."/>
        </authorList>
    </citation>
    <scope>NUCLEOTIDE SEQUENCE [LARGE SCALE GENOMIC DNA]</scope>
    <source>
        <strain evidence="2 3">JCM 6242</strain>
    </source>
</reference>
<dbReference type="Proteomes" id="UP001500831">
    <property type="component" value="Unassembled WGS sequence"/>
</dbReference>
<keyword evidence="3" id="KW-1185">Reference proteome</keyword>
<evidence type="ECO:0000256" key="1">
    <source>
        <dbReference type="SAM" id="Phobius"/>
    </source>
</evidence>